<evidence type="ECO:0000256" key="1">
    <source>
        <dbReference type="ARBA" id="ARBA00005104"/>
    </source>
</evidence>
<dbReference type="InterPro" id="IPR002734">
    <property type="entry name" value="RibDG_C"/>
</dbReference>
<organism evidence="5 6">
    <name type="scientific">Candidatus Gallionella acididurans</name>
    <dbReference type="NCBI Taxonomy" id="1796491"/>
    <lineage>
        <taxon>Bacteria</taxon>
        <taxon>Pseudomonadati</taxon>
        <taxon>Pseudomonadota</taxon>
        <taxon>Betaproteobacteria</taxon>
        <taxon>Nitrosomonadales</taxon>
        <taxon>Gallionellaceae</taxon>
        <taxon>Gallionella</taxon>
    </lineage>
</organism>
<proteinExistence type="predicted"/>
<evidence type="ECO:0000313" key="6">
    <source>
        <dbReference type="Proteomes" id="UP000070578"/>
    </source>
</evidence>
<keyword evidence="3" id="KW-0560">Oxidoreductase</keyword>
<dbReference type="SUPFAM" id="SSF53597">
    <property type="entry name" value="Dihydrofolate reductase-like"/>
    <property type="match status" value="1"/>
</dbReference>
<evidence type="ECO:0000313" key="5">
    <source>
        <dbReference type="EMBL" id="KXS31115.1"/>
    </source>
</evidence>
<evidence type="ECO:0000259" key="4">
    <source>
        <dbReference type="Pfam" id="PF01872"/>
    </source>
</evidence>
<dbReference type="PANTHER" id="PTHR38011:SF7">
    <property type="entry name" value="2,5-DIAMINO-6-RIBOSYLAMINO-4(3H)-PYRIMIDINONE 5'-PHOSPHATE REDUCTASE"/>
    <property type="match status" value="1"/>
</dbReference>
<keyword evidence="2" id="KW-0521">NADP</keyword>
<dbReference type="InterPro" id="IPR024072">
    <property type="entry name" value="DHFR-like_dom_sf"/>
</dbReference>
<feature type="domain" description="Bacterial bifunctional deaminase-reductase C-terminal" evidence="4">
    <location>
        <begin position="50"/>
        <end position="246"/>
    </location>
</feature>
<dbReference type="Gene3D" id="3.40.430.10">
    <property type="entry name" value="Dihydrofolate Reductase, subunit A"/>
    <property type="match status" value="1"/>
</dbReference>
<dbReference type="Pfam" id="PF01872">
    <property type="entry name" value="RibD_C"/>
    <property type="match status" value="1"/>
</dbReference>
<gene>
    <name evidence="5" type="ORF">AWT59_2768</name>
</gene>
<accession>A0A139BQX7</accession>
<reference evidence="5 6" key="2">
    <citation type="submission" date="2016-03" db="EMBL/GenBank/DDBJ databases">
        <title>New uncultured bacterium of the family Gallionellaceae from acid mine drainage: description and reconstruction of genome based on metagenomic analysis of microbial community.</title>
        <authorList>
            <person name="Kadnikov V."/>
            <person name="Ivasenko D."/>
            <person name="Beletsky A."/>
            <person name="Mardanov A."/>
            <person name="Danilova E."/>
            <person name="Pimenov N."/>
            <person name="Karnachuk O."/>
            <person name="Ravin N."/>
        </authorList>
    </citation>
    <scope>NUCLEOTIDE SEQUENCE [LARGE SCALE GENOMIC DNA]</scope>
    <source>
        <strain evidence="5">ShG14-8</strain>
    </source>
</reference>
<dbReference type="GO" id="GO:0009231">
    <property type="term" value="P:riboflavin biosynthetic process"/>
    <property type="evidence" value="ECO:0007669"/>
    <property type="project" value="InterPro"/>
</dbReference>
<dbReference type="InterPro" id="IPR050765">
    <property type="entry name" value="Riboflavin_Biosynth_HTPR"/>
</dbReference>
<sequence length="288" mass="31368">MSRRNSTPRAAPLTPLATLFELKGGRVLPLPARLARLYGSLRMPRAGAHPHIISNFVTTLDGVVSLNVKGHASGSDISGFSVLDRMVMGLLRAIADVVIIGTGTLEADRHHVWTAEEIFPDLADEYRQLRTALGKHGPPLNVIVSGNGQVNLDLPVFASGKVPVLIVTTTAGARQLRKHKASDAVEIRAVRTVGVMRASSIINQVRRVNAGKLILVEGGPQLLGDFYEERVLDEQFLTLAPQIAGRRIDDRQLSLVMGQMFAPRSPVWGTLVDLRRGGSHLFLRYSFP</sequence>
<dbReference type="PANTHER" id="PTHR38011">
    <property type="entry name" value="DIHYDROFOLATE REDUCTASE FAMILY PROTEIN (AFU_ORTHOLOGUE AFUA_8G06820)"/>
    <property type="match status" value="1"/>
</dbReference>
<dbReference type="Proteomes" id="UP000070578">
    <property type="component" value="Unassembled WGS sequence"/>
</dbReference>
<reference evidence="5 6" key="1">
    <citation type="submission" date="2016-02" db="EMBL/GenBank/DDBJ databases">
        <authorList>
            <person name="Wen L."/>
            <person name="He K."/>
            <person name="Yang H."/>
        </authorList>
    </citation>
    <scope>NUCLEOTIDE SEQUENCE [LARGE SCALE GENOMIC DNA]</scope>
    <source>
        <strain evidence="5">ShG14-8</strain>
    </source>
</reference>
<comment type="caution">
    <text evidence="5">The sequence shown here is derived from an EMBL/GenBank/DDBJ whole genome shotgun (WGS) entry which is preliminary data.</text>
</comment>
<evidence type="ECO:0000256" key="2">
    <source>
        <dbReference type="ARBA" id="ARBA00022857"/>
    </source>
</evidence>
<dbReference type="GO" id="GO:0008703">
    <property type="term" value="F:5-amino-6-(5-phosphoribosylamino)uracil reductase activity"/>
    <property type="evidence" value="ECO:0007669"/>
    <property type="project" value="InterPro"/>
</dbReference>
<name>A0A139BQX7_9PROT</name>
<dbReference type="EMBL" id="LSLI01000098">
    <property type="protein sequence ID" value="KXS31115.1"/>
    <property type="molecule type" value="Genomic_DNA"/>
</dbReference>
<dbReference type="AlphaFoldDB" id="A0A139BQX7"/>
<evidence type="ECO:0000256" key="3">
    <source>
        <dbReference type="ARBA" id="ARBA00023002"/>
    </source>
</evidence>
<protein>
    <submittedName>
        <fullName evidence="5">Bifunctional deaminase-reductase domain protein</fullName>
    </submittedName>
</protein>
<comment type="pathway">
    <text evidence="1">Cofactor biosynthesis; riboflavin biosynthesis.</text>
</comment>